<dbReference type="EMBL" id="RAPY01000001">
    <property type="protein sequence ID" value="RKE57506.1"/>
    <property type="molecule type" value="Genomic_DNA"/>
</dbReference>
<keyword evidence="2" id="KW-1185">Reference proteome</keyword>
<dbReference type="PROSITE" id="PS51257">
    <property type="entry name" value="PROKAR_LIPOPROTEIN"/>
    <property type="match status" value="1"/>
</dbReference>
<organism evidence="1 2">
    <name type="scientific">Sphingobacterium detergens</name>
    <dbReference type="NCBI Taxonomy" id="1145106"/>
    <lineage>
        <taxon>Bacteria</taxon>
        <taxon>Pseudomonadati</taxon>
        <taxon>Bacteroidota</taxon>
        <taxon>Sphingobacteriia</taxon>
        <taxon>Sphingobacteriales</taxon>
        <taxon>Sphingobacteriaceae</taxon>
        <taxon>Sphingobacterium</taxon>
    </lineage>
</organism>
<accession>A0A420BLP8</accession>
<name>A0A420BLP8_SPHD1</name>
<gene>
    <name evidence="1" type="ORF">DFQ12_2394</name>
</gene>
<reference evidence="1 2" key="1">
    <citation type="submission" date="2018-09" db="EMBL/GenBank/DDBJ databases">
        <title>Genomic Encyclopedia of Type Strains, Phase III (KMG-III): the genomes of soil and plant-associated and newly described type strains.</title>
        <authorList>
            <person name="Whitman W."/>
        </authorList>
    </citation>
    <scope>NUCLEOTIDE SEQUENCE [LARGE SCALE GENOMIC DNA]</scope>
    <source>
        <strain evidence="1 2">CECT 7938</strain>
    </source>
</reference>
<proteinExistence type="predicted"/>
<sequence length="517" mass="57440">MRSIIFTLLSILLISITGCSKIDENPEVPIEQSRSLKANITQPNAPNLDPNWDWNNSALNTVKVYYTTQAGSTINEHNMLVPWKTQGNPMNQINPDIKTEDGWILVYKDFGTPTRGVYMPYFAVYNKYRGILRVFVMNSQSIGTSYFLGSLKFRNSTYTNASLSFFSNANYLDSYDKTENQEVMATANQFGSWMNFDFNLMNYDPNVQANQILDLNIKSVLTSQIKLASTEFSAVPQYLSQITPSYENGVGKVLADGSKVVKGAEGLTSVLLDSKNLLEKLKTSQSQKDKSFLNKALGYGEIIPVVGKYLGISKGFFGGGGSAPSFDPIVKIEGTLKLDGSVVTSIPLHTISLSMKKEGNITPSYYQPVRDIKFGIFSLKTKILIGGKIDHYTGYNSGPFGDIEPYSWSNAIFTVNGDLLKTTNLQINPSIGLTLKSIRIKLTNPPDRLPSDELISLTSNTQLTCSTNDGFMSDRSGDLGLEFIFKRNDDPTSTKDLIFMKEFVAIENYEINEHNLD</sequence>
<dbReference type="RefSeq" id="WP_120259062.1">
    <property type="nucleotide sequence ID" value="NZ_RAPY01000001.1"/>
</dbReference>
<dbReference type="AlphaFoldDB" id="A0A420BLP8"/>
<dbReference type="Proteomes" id="UP000286246">
    <property type="component" value="Unassembled WGS sequence"/>
</dbReference>
<protein>
    <submittedName>
        <fullName evidence="1">Uncharacterized protein</fullName>
    </submittedName>
</protein>
<evidence type="ECO:0000313" key="2">
    <source>
        <dbReference type="Proteomes" id="UP000286246"/>
    </source>
</evidence>
<evidence type="ECO:0000313" key="1">
    <source>
        <dbReference type="EMBL" id="RKE57506.1"/>
    </source>
</evidence>
<comment type="caution">
    <text evidence="1">The sequence shown here is derived from an EMBL/GenBank/DDBJ whole genome shotgun (WGS) entry which is preliminary data.</text>
</comment>
<dbReference type="OrthoDB" id="1098499at2"/>